<organism evidence="1 2">
    <name type="scientific">Puccinia graminis f. sp. tritici</name>
    <dbReference type="NCBI Taxonomy" id="56615"/>
    <lineage>
        <taxon>Eukaryota</taxon>
        <taxon>Fungi</taxon>
        <taxon>Dikarya</taxon>
        <taxon>Basidiomycota</taxon>
        <taxon>Pucciniomycotina</taxon>
        <taxon>Pucciniomycetes</taxon>
        <taxon>Pucciniales</taxon>
        <taxon>Pucciniaceae</taxon>
        <taxon>Puccinia</taxon>
    </lineage>
</organism>
<reference evidence="1 2" key="1">
    <citation type="submission" date="2019-05" db="EMBL/GenBank/DDBJ databases">
        <title>Emergence of the Ug99 lineage of the wheat stem rust pathogen through somatic hybridization.</title>
        <authorList>
            <person name="Li F."/>
            <person name="Upadhyaya N.M."/>
            <person name="Sperschneider J."/>
            <person name="Matny O."/>
            <person name="Nguyen-Phuc H."/>
            <person name="Mago R."/>
            <person name="Raley C."/>
            <person name="Miller M.E."/>
            <person name="Silverstein K.A.T."/>
            <person name="Henningsen E."/>
            <person name="Hirsch C.D."/>
            <person name="Visser B."/>
            <person name="Pretorius Z.A."/>
            <person name="Steffenson B.J."/>
            <person name="Schwessinger B."/>
            <person name="Dodds P.N."/>
            <person name="Figueroa M."/>
        </authorList>
    </citation>
    <scope>NUCLEOTIDE SEQUENCE [LARGE SCALE GENOMIC DNA]</scope>
    <source>
        <strain evidence="1 2">Ug99</strain>
    </source>
</reference>
<dbReference type="Proteomes" id="UP000325313">
    <property type="component" value="Unassembled WGS sequence"/>
</dbReference>
<accession>A0A5B0Q9H5</accession>
<comment type="caution">
    <text evidence="1">The sequence shown here is derived from an EMBL/GenBank/DDBJ whole genome shotgun (WGS) entry which is preliminary data.</text>
</comment>
<evidence type="ECO:0000313" key="1">
    <source>
        <dbReference type="EMBL" id="KAA1109755.1"/>
    </source>
</evidence>
<sequence>MDGERDVIGQRPASRLQAEMVGSRAEELVQVFGWHLTALISLSIFWPLQPLGRRMGPSASGEDRSVAVLPSLILTYGSRS</sequence>
<protein>
    <submittedName>
        <fullName evidence="1">Uncharacterized protein</fullName>
    </submittedName>
</protein>
<name>A0A5B0Q9H5_PUCGR</name>
<proteinExistence type="predicted"/>
<gene>
    <name evidence="1" type="ORF">PGTUg99_034064</name>
</gene>
<evidence type="ECO:0000313" key="2">
    <source>
        <dbReference type="Proteomes" id="UP000325313"/>
    </source>
</evidence>
<dbReference type="AlphaFoldDB" id="A0A5B0Q9H5"/>
<dbReference type="EMBL" id="VDEP01000304">
    <property type="protein sequence ID" value="KAA1109755.1"/>
    <property type="molecule type" value="Genomic_DNA"/>
</dbReference>